<proteinExistence type="predicted"/>
<gene>
    <name evidence="2" type="ORF">BLNAU_6646</name>
</gene>
<organism evidence="2 3">
    <name type="scientific">Blattamonas nauphoetae</name>
    <dbReference type="NCBI Taxonomy" id="2049346"/>
    <lineage>
        <taxon>Eukaryota</taxon>
        <taxon>Metamonada</taxon>
        <taxon>Preaxostyla</taxon>
        <taxon>Oxymonadida</taxon>
        <taxon>Blattamonas</taxon>
    </lineage>
</organism>
<feature type="region of interest" description="Disordered" evidence="1">
    <location>
        <begin position="339"/>
        <end position="366"/>
    </location>
</feature>
<name>A0ABQ9Y3Q3_9EUKA</name>
<evidence type="ECO:0000313" key="3">
    <source>
        <dbReference type="Proteomes" id="UP001281761"/>
    </source>
</evidence>
<feature type="compositionally biased region" description="Polar residues" evidence="1">
    <location>
        <begin position="343"/>
        <end position="356"/>
    </location>
</feature>
<reference evidence="2 3" key="1">
    <citation type="journal article" date="2022" name="bioRxiv">
        <title>Genomics of Preaxostyla Flagellates Illuminates Evolutionary Transitions and the Path Towards Mitochondrial Loss.</title>
        <authorList>
            <person name="Novak L.V.F."/>
            <person name="Treitli S.C."/>
            <person name="Pyrih J."/>
            <person name="Halakuc P."/>
            <person name="Pipaliya S.V."/>
            <person name="Vacek V."/>
            <person name="Brzon O."/>
            <person name="Soukal P."/>
            <person name="Eme L."/>
            <person name="Dacks J.B."/>
            <person name="Karnkowska A."/>
            <person name="Elias M."/>
            <person name="Hampl V."/>
        </authorList>
    </citation>
    <scope>NUCLEOTIDE SEQUENCE [LARGE SCALE GENOMIC DNA]</scope>
    <source>
        <strain evidence="2">NAU3</strain>
        <tissue evidence="2">Gut</tissue>
    </source>
</reference>
<keyword evidence="3" id="KW-1185">Reference proteome</keyword>
<sequence length="435" mass="48096">MFTNEQQISDDEILPISSFLFRDVRVSERPIPSFPRTIWELNEHPTIDTEIDTPRSANADVSTKPRISPISFHSLLFEITTDDSVVDSSDVDGEIRIGLVHGNTSILLSDINSMLLDTISSLGDLPSFFCCLPSAELSIGEKCIHFNDNVELFNENMELPKWNFGSVSRGIYYEMELSIRMIPGRLACNSFIVHASKHKNVRVLKPNGKERMSLGIQVVANHRGRVNTHVTLESSTQKIEIPIKCQIVRSVDRNGNHNYTSQHNNSNTTPIVSLPLPKTDFVPCSFNITLEHISTPLNSLPSDSPALGSNTLSTPTLPVLAKSVPRRVQFATLPGSKLYSGKATGQNPNMRPTNPLLSRWSENDSENEFDDLDELTEEMMRATPSLTGTSKSRPHTPSFGGNWGNEKAGTPTLGIRESGNQNCVLDSSEVASPRL</sequence>
<protein>
    <submittedName>
        <fullName evidence="2">Uncharacterized protein</fullName>
    </submittedName>
</protein>
<accession>A0ABQ9Y3Q3</accession>
<dbReference type="EMBL" id="JARBJD010000038">
    <property type="protein sequence ID" value="KAK2958376.1"/>
    <property type="molecule type" value="Genomic_DNA"/>
</dbReference>
<feature type="region of interest" description="Disordered" evidence="1">
    <location>
        <begin position="385"/>
        <end position="435"/>
    </location>
</feature>
<dbReference type="Proteomes" id="UP001281761">
    <property type="component" value="Unassembled WGS sequence"/>
</dbReference>
<evidence type="ECO:0000313" key="2">
    <source>
        <dbReference type="EMBL" id="KAK2958376.1"/>
    </source>
</evidence>
<comment type="caution">
    <text evidence="2">The sequence shown here is derived from an EMBL/GenBank/DDBJ whole genome shotgun (WGS) entry which is preliminary data.</text>
</comment>
<evidence type="ECO:0000256" key="1">
    <source>
        <dbReference type="SAM" id="MobiDB-lite"/>
    </source>
</evidence>